<dbReference type="Gene3D" id="1.10.630.10">
    <property type="entry name" value="Cytochrome P450"/>
    <property type="match status" value="1"/>
</dbReference>
<reference evidence="5" key="1">
    <citation type="journal article" date="2019" name="Int. J. Syst. Evol. Microbiol.">
        <title>The Global Catalogue of Microorganisms (GCM) 10K type strain sequencing project: providing services to taxonomists for standard genome sequencing and annotation.</title>
        <authorList>
            <consortium name="The Broad Institute Genomics Platform"/>
            <consortium name="The Broad Institute Genome Sequencing Center for Infectious Disease"/>
            <person name="Wu L."/>
            <person name="Ma J."/>
        </authorList>
    </citation>
    <scope>NUCLEOTIDE SEQUENCE [LARGE SCALE GENOMIC DNA]</scope>
    <source>
        <strain evidence="5">CCUG 59778</strain>
    </source>
</reference>
<feature type="region of interest" description="Disordered" evidence="3">
    <location>
        <begin position="213"/>
        <end position="241"/>
    </location>
</feature>
<accession>A0ABW0EKB8</accession>
<comment type="similarity">
    <text evidence="1 2">Belongs to the cytochrome P450 family.</text>
</comment>
<keyword evidence="5" id="KW-1185">Reference proteome</keyword>
<dbReference type="InterPro" id="IPR002397">
    <property type="entry name" value="Cyt_P450_B"/>
</dbReference>
<keyword evidence="2" id="KW-0560">Oxidoreductase</keyword>
<dbReference type="PROSITE" id="PS00086">
    <property type="entry name" value="CYTOCHROME_P450"/>
    <property type="match status" value="1"/>
</dbReference>
<dbReference type="RefSeq" id="WP_378244724.1">
    <property type="nucleotide sequence ID" value="NZ_JBHSKF010000002.1"/>
</dbReference>
<evidence type="ECO:0000256" key="1">
    <source>
        <dbReference type="ARBA" id="ARBA00010617"/>
    </source>
</evidence>
<gene>
    <name evidence="4" type="ORF">ACFPM7_06125</name>
</gene>
<dbReference type="PANTHER" id="PTHR46696:SF1">
    <property type="entry name" value="CYTOCHROME P450 YJIB-RELATED"/>
    <property type="match status" value="1"/>
</dbReference>
<comment type="caution">
    <text evidence="4">The sequence shown here is derived from an EMBL/GenBank/DDBJ whole genome shotgun (WGS) entry which is preliminary data.</text>
</comment>
<dbReference type="CDD" id="cd11029">
    <property type="entry name" value="CYP107-like"/>
    <property type="match status" value="1"/>
</dbReference>
<dbReference type="PRINTS" id="PR00359">
    <property type="entry name" value="BP450"/>
</dbReference>
<dbReference type="EMBL" id="JBHSKF010000002">
    <property type="protein sequence ID" value="MFC5286621.1"/>
    <property type="molecule type" value="Genomic_DNA"/>
</dbReference>
<evidence type="ECO:0000313" key="5">
    <source>
        <dbReference type="Proteomes" id="UP001596157"/>
    </source>
</evidence>
<dbReference type="Pfam" id="PF00067">
    <property type="entry name" value="p450"/>
    <property type="match status" value="1"/>
</dbReference>
<dbReference type="InterPro" id="IPR017972">
    <property type="entry name" value="Cyt_P450_CS"/>
</dbReference>
<dbReference type="SUPFAM" id="SSF48264">
    <property type="entry name" value="Cytochrome P450"/>
    <property type="match status" value="1"/>
</dbReference>
<dbReference type="Proteomes" id="UP001596157">
    <property type="component" value="Unassembled WGS sequence"/>
</dbReference>
<keyword evidence="2" id="KW-0479">Metal-binding</keyword>
<name>A0ABW0EKB8_9PSEU</name>
<dbReference type="InterPro" id="IPR036396">
    <property type="entry name" value="Cyt_P450_sf"/>
</dbReference>
<dbReference type="PANTHER" id="PTHR46696">
    <property type="entry name" value="P450, PUTATIVE (EUROFUNG)-RELATED"/>
    <property type="match status" value="1"/>
</dbReference>
<proteinExistence type="inferred from homology"/>
<evidence type="ECO:0000256" key="3">
    <source>
        <dbReference type="SAM" id="MobiDB-lite"/>
    </source>
</evidence>
<dbReference type="InterPro" id="IPR001128">
    <property type="entry name" value="Cyt_P450"/>
</dbReference>
<organism evidence="4 5">
    <name type="scientific">Actinokineospora guangxiensis</name>
    <dbReference type="NCBI Taxonomy" id="1490288"/>
    <lineage>
        <taxon>Bacteria</taxon>
        <taxon>Bacillati</taxon>
        <taxon>Actinomycetota</taxon>
        <taxon>Actinomycetes</taxon>
        <taxon>Pseudonocardiales</taxon>
        <taxon>Pseudonocardiaceae</taxon>
        <taxon>Actinokineospora</taxon>
    </lineage>
</organism>
<keyword evidence="2" id="KW-0408">Iron</keyword>
<keyword evidence="2" id="KW-0503">Monooxygenase</keyword>
<evidence type="ECO:0000256" key="2">
    <source>
        <dbReference type="RuleBase" id="RU000461"/>
    </source>
</evidence>
<feature type="compositionally biased region" description="Acidic residues" evidence="3">
    <location>
        <begin position="223"/>
        <end position="236"/>
    </location>
</feature>
<sequence length="420" mass="46199">MTQATGVVREEAIGPDFFDDPHKYYRRWRKGGAVLRVRRPNGLPHWLIIGFGEARAALADPRMRKDVTELYDILRRVSPDGKGAGASEALSSHMLNSDPPVHTRLRKLVTREFTGRRVAALRPRVEEITRNLLDEMEGKDEVDLIEDLAAPLPVMVICELLGVPFEDRADFQEWSKILLDADPTVDTSAVSRKMSDFLAALLEAKRVDPGDDLLSGLVAQGGDDGDDDDDDDDDAEGSGGDQLSTKELVAMAFLLLVAGHETALHLIGNGIYMMLRDKEAFDSLRANPDRIPAATEEVLRRFGPVGWATMRFTAEEVEIGGVTIPAGELVAISLDAANHDPAVTPEAPRLHEVDDTPKHLAFGHGIHFCLGAALGRLEANVAFTQLLQRFGDLRLADPGFFPEWRLGFMRGFTSLPARPQ</sequence>
<evidence type="ECO:0000313" key="4">
    <source>
        <dbReference type="EMBL" id="MFC5286621.1"/>
    </source>
</evidence>
<keyword evidence="2" id="KW-0349">Heme</keyword>
<protein>
    <submittedName>
        <fullName evidence="4">Cytochrome P450</fullName>
    </submittedName>
</protein>